<proteinExistence type="predicted"/>
<organism evidence="4 5">
    <name type="scientific">Candidatus Intestinimonas merdavium</name>
    <dbReference type="NCBI Taxonomy" id="2838622"/>
    <lineage>
        <taxon>Bacteria</taxon>
        <taxon>Bacillati</taxon>
        <taxon>Bacillota</taxon>
        <taxon>Clostridia</taxon>
        <taxon>Eubacteriales</taxon>
        <taxon>Intestinimonas</taxon>
    </lineage>
</organism>
<dbReference type="Proteomes" id="UP000886824">
    <property type="component" value="Unassembled WGS sequence"/>
</dbReference>
<accession>A0A9D1Z5K2</accession>
<evidence type="ECO:0000313" key="4">
    <source>
        <dbReference type="EMBL" id="HIY73808.1"/>
    </source>
</evidence>
<dbReference type="InterPro" id="IPR028976">
    <property type="entry name" value="CheC-like_sf"/>
</dbReference>
<reference evidence="4" key="1">
    <citation type="journal article" date="2021" name="PeerJ">
        <title>Extensive microbial diversity within the chicken gut microbiome revealed by metagenomics and culture.</title>
        <authorList>
            <person name="Gilroy R."/>
            <person name="Ravi A."/>
            <person name="Getino M."/>
            <person name="Pursley I."/>
            <person name="Horton D.L."/>
            <person name="Alikhan N.F."/>
            <person name="Baker D."/>
            <person name="Gharbi K."/>
            <person name="Hall N."/>
            <person name="Watson M."/>
            <person name="Adriaenssens E.M."/>
            <person name="Foster-Nyarko E."/>
            <person name="Jarju S."/>
            <person name="Secka A."/>
            <person name="Antonio M."/>
            <person name="Oren A."/>
            <person name="Chaudhuri R.R."/>
            <person name="La Ragione R."/>
            <person name="Hildebrand F."/>
            <person name="Pallen M.J."/>
        </authorList>
    </citation>
    <scope>NUCLEOTIDE SEQUENCE</scope>
    <source>
        <strain evidence="4">CHK33-7979</strain>
    </source>
</reference>
<gene>
    <name evidence="4" type="ORF">H9826_07530</name>
</gene>
<evidence type="ECO:0000313" key="5">
    <source>
        <dbReference type="Proteomes" id="UP000886824"/>
    </source>
</evidence>
<evidence type="ECO:0000256" key="1">
    <source>
        <dbReference type="ARBA" id="ARBA00022500"/>
    </source>
</evidence>
<dbReference type="InterPro" id="IPR028051">
    <property type="entry name" value="CheX-like_dom"/>
</dbReference>
<keyword evidence="1" id="KW-0145">Chemotaxis</keyword>
<protein>
    <recommendedName>
        <fullName evidence="3">Chemotaxis phosphatase CheX-like domain-containing protein</fullName>
    </recommendedName>
</protein>
<evidence type="ECO:0000259" key="3">
    <source>
        <dbReference type="Pfam" id="PF13690"/>
    </source>
</evidence>
<feature type="domain" description="Chemotaxis phosphatase CheX-like" evidence="3">
    <location>
        <begin position="42"/>
        <end position="116"/>
    </location>
</feature>
<dbReference type="SUPFAM" id="SSF103039">
    <property type="entry name" value="CheC-like"/>
    <property type="match status" value="1"/>
</dbReference>
<name>A0A9D1Z5K2_9FIRM</name>
<reference evidence="4" key="2">
    <citation type="submission" date="2021-04" db="EMBL/GenBank/DDBJ databases">
        <authorList>
            <person name="Gilroy R."/>
        </authorList>
    </citation>
    <scope>NUCLEOTIDE SEQUENCE</scope>
    <source>
        <strain evidence="4">CHK33-7979</strain>
    </source>
</reference>
<dbReference type="Gene3D" id="3.40.1550.10">
    <property type="entry name" value="CheC-like"/>
    <property type="match status" value="1"/>
</dbReference>
<feature type="region of interest" description="Disordered" evidence="2">
    <location>
        <begin position="149"/>
        <end position="172"/>
    </location>
</feature>
<comment type="caution">
    <text evidence="4">The sequence shown here is derived from an EMBL/GenBank/DDBJ whole genome shotgun (WGS) entry which is preliminary data.</text>
</comment>
<evidence type="ECO:0000256" key="2">
    <source>
        <dbReference type="SAM" id="MobiDB-lite"/>
    </source>
</evidence>
<dbReference type="GO" id="GO:0006935">
    <property type="term" value="P:chemotaxis"/>
    <property type="evidence" value="ECO:0007669"/>
    <property type="project" value="UniProtKB-KW"/>
</dbReference>
<dbReference type="Pfam" id="PF13690">
    <property type="entry name" value="CheX"/>
    <property type="match status" value="1"/>
</dbReference>
<sequence length="172" mass="19373">MIPLTQNEILDILDCSMQEITNRMARIYPCKQDSSPSGDVCTVFTTFEGGYHADLTLYMDTALLTRLTQTVTQSETVSPKDIEDFTKEYFNVICGHIVARLFQTAHISSRFCIPRFYPGLHPPENADNTGSFYCVLSYVSGSNERAQLIHQLPPKKPNKGVSNYGEKDHDRG</sequence>
<dbReference type="EMBL" id="DXCX01000077">
    <property type="protein sequence ID" value="HIY73808.1"/>
    <property type="molecule type" value="Genomic_DNA"/>
</dbReference>
<dbReference type="AlphaFoldDB" id="A0A9D1Z5K2"/>